<name>A0ABR1CBT9_NECAM</name>
<proteinExistence type="predicted"/>
<evidence type="ECO:0000256" key="1">
    <source>
        <dbReference type="SAM" id="MobiDB-lite"/>
    </source>
</evidence>
<feature type="region of interest" description="Disordered" evidence="1">
    <location>
        <begin position="168"/>
        <end position="190"/>
    </location>
</feature>
<dbReference type="EMBL" id="JAVFWL010000002">
    <property type="protein sequence ID" value="KAK6735947.1"/>
    <property type="molecule type" value="Genomic_DNA"/>
</dbReference>
<keyword evidence="2" id="KW-0732">Signal</keyword>
<evidence type="ECO:0000256" key="2">
    <source>
        <dbReference type="SAM" id="SignalP"/>
    </source>
</evidence>
<comment type="caution">
    <text evidence="3">The sequence shown here is derived from an EMBL/GenBank/DDBJ whole genome shotgun (WGS) entry which is preliminary data.</text>
</comment>
<accession>A0ABR1CBT9</accession>
<evidence type="ECO:0000313" key="3">
    <source>
        <dbReference type="EMBL" id="KAK6735947.1"/>
    </source>
</evidence>
<sequence length="190" mass="20925">MFFAVLVSSFWLASSDLRWLLPMQAYVCYKYRSPSQSFSVSVAYMTPATPSHLALPYQAFLRNQETLFYYCVLRKILKPMGRLQASRPPGGVSGRISQKLLPKWTCGAYLLETTPNRLPCTSQSLDCRLLAGPTCGIQGGHESVLAQQKQGVHPLNPLASLGKHKVAFGPRLAPHPPPGDAPRSLATDRL</sequence>
<evidence type="ECO:0008006" key="5">
    <source>
        <dbReference type="Google" id="ProtNLM"/>
    </source>
</evidence>
<feature type="signal peptide" evidence="2">
    <location>
        <begin position="1"/>
        <end position="15"/>
    </location>
</feature>
<feature type="chain" id="PRO_5047403339" description="Secreted protein" evidence="2">
    <location>
        <begin position="16"/>
        <end position="190"/>
    </location>
</feature>
<reference evidence="3 4" key="1">
    <citation type="submission" date="2023-08" db="EMBL/GenBank/DDBJ databases">
        <title>A Necator americanus chromosomal reference genome.</title>
        <authorList>
            <person name="Ilik V."/>
            <person name="Petrzelkova K.J."/>
            <person name="Pardy F."/>
            <person name="Fuh T."/>
            <person name="Niatou-Singa F.S."/>
            <person name="Gouil Q."/>
            <person name="Baker L."/>
            <person name="Ritchie M.E."/>
            <person name="Jex A.R."/>
            <person name="Gazzola D."/>
            <person name="Li H."/>
            <person name="Toshio Fujiwara R."/>
            <person name="Zhan B."/>
            <person name="Aroian R.V."/>
            <person name="Pafco B."/>
            <person name="Schwarz E.M."/>
        </authorList>
    </citation>
    <scope>NUCLEOTIDE SEQUENCE [LARGE SCALE GENOMIC DNA]</scope>
    <source>
        <strain evidence="3 4">Aroian</strain>
        <tissue evidence="3">Whole animal</tissue>
    </source>
</reference>
<protein>
    <recommendedName>
        <fullName evidence="5">Secreted protein</fullName>
    </recommendedName>
</protein>
<gene>
    <name evidence="3" type="primary">Necator_chrII.g6711</name>
    <name evidence="3" type="ORF">RB195_018918</name>
</gene>
<organism evidence="3 4">
    <name type="scientific">Necator americanus</name>
    <name type="common">Human hookworm</name>
    <dbReference type="NCBI Taxonomy" id="51031"/>
    <lineage>
        <taxon>Eukaryota</taxon>
        <taxon>Metazoa</taxon>
        <taxon>Ecdysozoa</taxon>
        <taxon>Nematoda</taxon>
        <taxon>Chromadorea</taxon>
        <taxon>Rhabditida</taxon>
        <taxon>Rhabditina</taxon>
        <taxon>Rhabditomorpha</taxon>
        <taxon>Strongyloidea</taxon>
        <taxon>Ancylostomatidae</taxon>
        <taxon>Bunostominae</taxon>
        <taxon>Necator</taxon>
    </lineage>
</organism>
<evidence type="ECO:0000313" key="4">
    <source>
        <dbReference type="Proteomes" id="UP001303046"/>
    </source>
</evidence>
<keyword evidence="4" id="KW-1185">Reference proteome</keyword>
<dbReference type="Proteomes" id="UP001303046">
    <property type="component" value="Unassembled WGS sequence"/>
</dbReference>